<dbReference type="InterPro" id="IPR037221">
    <property type="entry name" value="H-type_lectin_dom_sf"/>
</dbReference>
<dbReference type="AlphaFoldDB" id="A0A844CUK9"/>
<dbReference type="SUPFAM" id="SSF141086">
    <property type="entry name" value="Agglutinin HPA-like"/>
    <property type="match status" value="1"/>
</dbReference>
<dbReference type="OrthoDB" id="7658568at2"/>
<evidence type="ECO:0000259" key="1">
    <source>
        <dbReference type="Pfam" id="PF09458"/>
    </source>
</evidence>
<reference evidence="2 3" key="1">
    <citation type="submission" date="2019-05" db="EMBL/GenBank/DDBJ databases">
        <title>Roseovarius bejariae sp. nov., a moderately halophylic bacterium isolated from a saline soil in Rambla Salada (Murcia).</title>
        <authorList>
            <person name="Castro D.J."/>
            <person name="Gomez-Altuve A."/>
            <person name="Reina J.C."/>
            <person name="Rodriguez M."/>
            <person name="Sampedro I."/>
            <person name="Llamas I."/>
            <person name="Martinez-Checa F."/>
        </authorList>
    </citation>
    <scope>NUCLEOTIDE SEQUENCE [LARGE SCALE GENOMIC DNA]</scope>
    <source>
        <strain evidence="2 3">A21</strain>
    </source>
</reference>
<evidence type="ECO:0000313" key="2">
    <source>
        <dbReference type="EMBL" id="MRU14876.1"/>
    </source>
</evidence>
<dbReference type="PANTHER" id="PTHR46938:SF1">
    <property type="entry name" value="DISCOIDIN-1 SUBUNIT A-RELATED"/>
    <property type="match status" value="1"/>
</dbReference>
<name>A0A844CUK9_9RHOB</name>
<protein>
    <recommendedName>
        <fullName evidence="1">H-type lectin domain-containing protein</fullName>
    </recommendedName>
</protein>
<evidence type="ECO:0000313" key="3">
    <source>
        <dbReference type="Proteomes" id="UP000564704"/>
    </source>
</evidence>
<keyword evidence="3" id="KW-1185">Reference proteome</keyword>
<organism evidence="2 3">
    <name type="scientific">Roseovarius bejariae</name>
    <dbReference type="NCBI Taxonomy" id="2576383"/>
    <lineage>
        <taxon>Bacteria</taxon>
        <taxon>Pseudomonadati</taxon>
        <taxon>Pseudomonadota</taxon>
        <taxon>Alphaproteobacteria</taxon>
        <taxon>Rhodobacterales</taxon>
        <taxon>Roseobacteraceae</taxon>
        <taxon>Roseovarius</taxon>
    </lineage>
</organism>
<dbReference type="EMBL" id="SZWE01000001">
    <property type="protein sequence ID" value="MRU14876.1"/>
    <property type="molecule type" value="Genomic_DNA"/>
</dbReference>
<dbReference type="Pfam" id="PF09458">
    <property type="entry name" value="H_lectin"/>
    <property type="match status" value="1"/>
</dbReference>
<dbReference type="PANTHER" id="PTHR46938">
    <property type="entry name" value="DISCOIDIN-1 SUBUNIT A-RELATED-RELATED"/>
    <property type="match status" value="1"/>
</dbReference>
<dbReference type="GO" id="GO:0030247">
    <property type="term" value="F:polysaccharide binding"/>
    <property type="evidence" value="ECO:0007669"/>
    <property type="project" value="TreeGrafter"/>
</dbReference>
<comment type="caution">
    <text evidence="2">The sequence shown here is derived from an EMBL/GenBank/DDBJ whole genome shotgun (WGS) entry which is preliminary data.</text>
</comment>
<dbReference type="GO" id="GO:0045335">
    <property type="term" value="C:phagocytic vesicle"/>
    <property type="evidence" value="ECO:0007669"/>
    <property type="project" value="TreeGrafter"/>
</dbReference>
<dbReference type="GO" id="GO:0098636">
    <property type="term" value="C:protein complex involved in cell adhesion"/>
    <property type="evidence" value="ECO:0007669"/>
    <property type="project" value="TreeGrafter"/>
</dbReference>
<dbReference type="RefSeq" id="WP_154153144.1">
    <property type="nucleotide sequence ID" value="NZ_SZWE01000001.1"/>
</dbReference>
<accession>A0A844CUK9</accession>
<feature type="domain" description="H-type lectin" evidence="1">
    <location>
        <begin position="41"/>
        <end position="104"/>
    </location>
</feature>
<dbReference type="GO" id="GO:0098609">
    <property type="term" value="P:cell-cell adhesion"/>
    <property type="evidence" value="ECO:0007669"/>
    <property type="project" value="TreeGrafter"/>
</dbReference>
<proteinExistence type="predicted"/>
<dbReference type="GO" id="GO:0009986">
    <property type="term" value="C:cell surface"/>
    <property type="evidence" value="ECO:0007669"/>
    <property type="project" value="TreeGrafter"/>
</dbReference>
<gene>
    <name evidence="2" type="ORF">FDP25_05465</name>
</gene>
<sequence>MRHLESKYIGVAQGDDVLFSDYEDGGEMWTGSGSRERRHSLTFREAFKSPPVVHVSLSMWDMDSATNVRADVTAEKVTEKGFDVVFRTWADTRVARARIRWMAIGEVFHEDDWQDVY</sequence>
<dbReference type="GO" id="GO:0046871">
    <property type="term" value="F:N-acetylgalactosamine binding"/>
    <property type="evidence" value="ECO:0007669"/>
    <property type="project" value="TreeGrafter"/>
</dbReference>
<dbReference type="Proteomes" id="UP000564704">
    <property type="component" value="Unassembled WGS sequence"/>
</dbReference>
<dbReference type="InterPro" id="IPR052487">
    <property type="entry name" value="Galactose-binding_lectin"/>
</dbReference>
<dbReference type="Gene3D" id="2.60.40.2080">
    <property type="match status" value="1"/>
</dbReference>
<dbReference type="InterPro" id="IPR019019">
    <property type="entry name" value="H-type_lectin_domain"/>
</dbReference>
<dbReference type="GO" id="GO:0070492">
    <property type="term" value="F:oligosaccharide binding"/>
    <property type="evidence" value="ECO:0007669"/>
    <property type="project" value="TreeGrafter"/>
</dbReference>